<evidence type="ECO:0000313" key="2">
    <source>
        <dbReference type="Proteomes" id="UP000268093"/>
    </source>
</evidence>
<dbReference type="AlphaFoldDB" id="A0A433DAQ3"/>
<protein>
    <submittedName>
        <fullName evidence="1">Uncharacterized protein</fullName>
    </submittedName>
</protein>
<organism evidence="1 2">
    <name type="scientific">Jimgerdemannia flammicorona</name>
    <dbReference type="NCBI Taxonomy" id="994334"/>
    <lineage>
        <taxon>Eukaryota</taxon>
        <taxon>Fungi</taxon>
        <taxon>Fungi incertae sedis</taxon>
        <taxon>Mucoromycota</taxon>
        <taxon>Mucoromycotina</taxon>
        <taxon>Endogonomycetes</taxon>
        <taxon>Endogonales</taxon>
        <taxon>Endogonaceae</taxon>
        <taxon>Jimgerdemannia</taxon>
    </lineage>
</organism>
<comment type="caution">
    <text evidence="1">The sequence shown here is derived from an EMBL/GenBank/DDBJ whole genome shotgun (WGS) entry which is preliminary data.</text>
</comment>
<dbReference type="EMBL" id="RBNI01003956">
    <property type="protein sequence ID" value="RUP47914.1"/>
    <property type="molecule type" value="Genomic_DNA"/>
</dbReference>
<keyword evidence="2" id="KW-1185">Reference proteome</keyword>
<reference evidence="1 2" key="1">
    <citation type="journal article" date="2018" name="New Phytol.">
        <title>Phylogenomics of Endogonaceae and evolution of mycorrhizas within Mucoromycota.</title>
        <authorList>
            <person name="Chang Y."/>
            <person name="Desiro A."/>
            <person name="Na H."/>
            <person name="Sandor L."/>
            <person name="Lipzen A."/>
            <person name="Clum A."/>
            <person name="Barry K."/>
            <person name="Grigoriev I.V."/>
            <person name="Martin F.M."/>
            <person name="Stajich J.E."/>
            <person name="Smith M.E."/>
            <person name="Bonito G."/>
            <person name="Spatafora J.W."/>
        </authorList>
    </citation>
    <scope>NUCLEOTIDE SEQUENCE [LARGE SCALE GENOMIC DNA]</scope>
    <source>
        <strain evidence="1 2">GMNB39</strain>
    </source>
</reference>
<gene>
    <name evidence="1" type="ORF">BC936DRAFT_145178</name>
</gene>
<dbReference type="Proteomes" id="UP000268093">
    <property type="component" value="Unassembled WGS sequence"/>
</dbReference>
<sequence>MLHVRRSCFRRQMCIYDPEESVFLLRSAFPNSKLTINIHGHGAVIKNIGRDTSPGRGALHGRDH</sequence>
<proteinExistence type="predicted"/>
<name>A0A433DAQ3_9FUNG</name>
<evidence type="ECO:0000313" key="1">
    <source>
        <dbReference type="EMBL" id="RUP47914.1"/>
    </source>
</evidence>
<accession>A0A433DAQ3</accession>